<keyword evidence="8" id="KW-0547">Nucleotide-binding</keyword>
<reference evidence="19" key="1">
    <citation type="submission" date="2025-08" db="UniProtKB">
        <authorList>
            <consortium name="RefSeq"/>
        </authorList>
    </citation>
    <scope>IDENTIFICATION</scope>
    <source>
        <strain evidence="19">Airmid</strain>
    </source>
</reference>
<dbReference type="FunFam" id="3.40.50.300:FF:001956">
    <property type="entry name" value="Dynein cytoplasmic 1 heavy chain 1"/>
    <property type="match status" value="1"/>
</dbReference>
<dbReference type="SUPFAM" id="SSF52540">
    <property type="entry name" value="P-loop containing nucleoside triphosphate hydrolases"/>
    <property type="match status" value="4"/>
</dbReference>
<keyword evidence="13" id="KW-0206">Cytoskeleton</keyword>
<evidence type="ECO:0000256" key="6">
    <source>
        <dbReference type="ARBA" id="ARBA00022701"/>
    </source>
</evidence>
<dbReference type="Gene3D" id="3.10.490.20">
    <property type="match status" value="1"/>
</dbReference>
<dbReference type="GO" id="GO:0005858">
    <property type="term" value="C:axonemal dynein complex"/>
    <property type="evidence" value="ECO:0007669"/>
    <property type="project" value="TreeGrafter"/>
</dbReference>
<feature type="region of interest" description="Disordered" evidence="16">
    <location>
        <begin position="2276"/>
        <end position="2298"/>
    </location>
</feature>
<dbReference type="GO" id="GO:0045505">
    <property type="term" value="F:dynein intermediate chain binding"/>
    <property type="evidence" value="ECO:0007669"/>
    <property type="project" value="InterPro"/>
</dbReference>
<dbReference type="Gene3D" id="1.20.920.20">
    <property type="match status" value="1"/>
</dbReference>
<dbReference type="FunFam" id="1.20.920.30:FF:000001">
    <property type="entry name" value="Cytoplasmic dynein heavy chain 1"/>
    <property type="match status" value="1"/>
</dbReference>
<feature type="region of interest" description="Disordered" evidence="16">
    <location>
        <begin position="985"/>
        <end position="1024"/>
    </location>
</feature>
<dbReference type="Pfam" id="PF18199">
    <property type="entry name" value="Dynein_C"/>
    <property type="match status" value="1"/>
</dbReference>
<feature type="region of interest" description="Disordered" evidence="16">
    <location>
        <begin position="545"/>
        <end position="564"/>
    </location>
</feature>
<dbReference type="InterPro" id="IPR042228">
    <property type="entry name" value="Dynein_linker_3"/>
</dbReference>
<feature type="compositionally biased region" description="Polar residues" evidence="16">
    <location>
        <begin position="130"/>
        <end position="142"/>
    </location>
</feature>
<dbReference type="FunFam" id="3.40.50.300:FF:000517">
    <property type="entry name" value="Cytoplasmic dynein heavy chain 1"/>
    <property type="match status" value="1"/>
</dbReference>
<dbReference type="InterPro" id="IPR027417">
    <property type="entry name" value="P-loop_NTPase"/>
</dbReference>
<dbReference type="Pfam" id="PF08385">
    <property type="entry name" value="DHC_N1"/>
    <property type="match status" value="1"/>
</dbReference>
<keyword evidence="12" id="KW-0505">Motor protein</keyword>
<protein>
    <recommendedName>
        <fullName evidence="4">Dynein heavy chain, cytoplasmic</fullName>
    </recommendedName>
    <alternativeName>
        <fullName evidence="14">Dynein heavy chain, cytosolic</fullName>
    </alternativeName>
</protein>
<dbReference type="FunFam" id="3.40.50.300:FF:000122">
    <property type="entry name" value="Cytoplasmic dynein 1 heavy chain"/>
    <property type="match status" value="1"/>
</dbReference>
<dbReference type="PANTHER" id="PTHR46532:SF13">
    <property type="entry name" value="CYTOPLASMIC DYNEIN 1 HEAVY CHAIN 1"/>
    <property type="match status" value="1"/>
</dbReference>
<dbReference type="GO" id="GO:0000776">
    <property type="term" value="C:kinetochore"/>
    <property type="evidence" value="ECO:0007669"/>
    <property type="project" value="UniProtKB-ARBA"/>
</dbReference>
<dbReference type="Gene3D" id="3.40.50.300">
    <property type="entry name" value="P-loop containing nucleotide triphosphate hydrolases"/>
    <property type="match status" value="5"/>
</dbReference>
<dbReference type="FunFam" id="1.10.287.2620:FF:000001">
    <property type="entry name" value="Cytoplasmic dynein heavy chain 1"/>
    <property type="match status" value="1"/>
</dbReference>
<dbReference type="InterPro" id="IPR026983">
    <property type="entry name" value="DHC"/>
</dbReference>
<dbReference type="Gene3D" id="1.10.8.710">
    <property type="match status" value="1"/>
</dbReference>
<keyword evidence="18" id="KW-1185">Reference proteome</keyword>
<dbReference type="Gene3D" id="3.20.180.20">
    <property type="entry name" value="Dynein heavy chain, N-terminal domain 2"/>
    <property type="match status" value="1"/>
</dbReference>
<dbReference type="Gene3D" id="1.10.287.2620">
    <property type="match status" value="1"/>
</dbReference>
<dbReference type="FunFam" id="1.20.58.1120:FF:000003">
    <property type="entry name" value="Cytoplasmic dynein heavy chain 1"/>
    <property type="match status" value="1"/>
</dbReference>
<dbReference type="Pfam" id="PF12777">
    <property type="entry name" value="MT"/>
    <property type="match status" value="1"/>
</dbReference>
<dbReference type="InterPro" id="IPR043157">
    <property type="entry name" value="Dynein_AAA1S"/>
</dbReference>
<dbReference type="Gene3D" id="1.10.8.720">
    <property type="entry name" value="Region D6 of dynein motor"/>
    <property type="match status" value="1"/>
</dbReference>
<dbReference type="InterPro" id="IPR041228">
    <property type="entry name" value="Dynein_C"/>
</dbReference>
<dbReference type="InterPro" id="IPR003593">
    <property type="entry name" value="AAA+_ATPase"/>
</dbReference>
<evidence type="ECO:0000256" key="11">
    <source>
        <dbReference type="ARBA" id="ARBA00023054"/>
    </source>
</evidence>
<dbReference type="Pfam" id="PF22597">
    <property type="entry name" value="DYN_lid"/>
    <property type="match status" value="1"/>
</dbReference>
<dbReference type="InterPro" id="IPR041466">
    <property type="entry name" value="Dynein_AAA5_ext"/>
</dbReference>
<comment type="subcellular location">
    <subcellularLocation>
        <location evidence="1">Cytoplasm</location>
        <location evidence="1">Cytoskeleton</location>
    </subcellularLocation>
</comment>
<comment type="similarity">
    <text evidence="2">Belongs to the dynein heavy chain family.</text>
</comment>
<organism evidence="18 19">
    <name type="scientific">Dermatophagoides pteronyssinus</name>
    <name type="common">European house dust mite</name>
    <dbReference type="NCBI Taxonomy" id="6956"/>
    <lineage>
        <taxon>Eukaryota</taxon>
        <taxon>Metazoa</taxon>
        <taxon>Ecdysozoa</taxon>
        <taxon>Arthropoda</taxon>
        <taxon>Chelicerata</taxon>
        <taxon>Arachnida</taxon>
        <taxon>Acari</taxon>
        <taxon>Acariformes</taxon>
        <taxon>Sarcoptiformes</taxon>
        <taxon>Astigmata</taxon>
        <taxon>Psoroptidia</taxon>
        <taxon>Analgoidea</taxon>
        <taxon>Pyroglyphidae</taxon>
        <taxon>Dermatophagoidinae</taxon>
        <taxon>Dermatophagoides</taxon>
    </lineage>
</organism>
<dbReference type="InterPro" id="IPR013602">
    <property type="entry name" value="Dynein_heavy_linker"/>
</dbReference>
<dbReference type="InterPro" id="IPR043160">
    <property type="entry name" value="Dynein_C_barrel"/>
</dbReference>
<dbReference type="InterPro" id="IPR024317">
    <property type="entry name" value="Dynein_heavy_chain_D4_dom"/>
</dbReference>
<dbReference type="InterPro" id="IPR035706">
    <property type="entry name" value="AAA_9"/>
</dbReference>
<feature type="domain" description="AAA+ ATPase" evidence="17">
    <location>
        <begin position="1986"/>
        <end position="2127"/>
    </location>
</feature>
<dbReference type="InterPro" id="IPR004273">
    <property type="entry name" value="Dynein_heavy_D6_P-loop"/>
</dbReference>
<dbReference type="FunFam" id="3.20.180.20:FF:000002">
    <property type="entry name" value="Cytoplasmic dynein heavy chain 1"/>
    <property type="match status" value="1"/>
</dbReference>
<dbReference type="FunFam" id="1.10.8.710:FF:000005">
    <property type="entry name" value="Cytoplasmic dynein heavy chain 1"/>
    <property type="match status" value="1"/>
</dbReference>
<dbReference type="FunFam" id="3.10.490.20:FF:000004">
    <property type="entry name" value="Cytoplasmic dynein heavy chain 2"/>
    <property type="match status" value="1"/>
</dbReference>
<evidence type="ECO:0000313" key="18">
    <source>
        <dbReference type="Proteomes" id="UP000515146"/>
    </source>
</evidence>
<dbReference type="Gene3D" id="1.10.8.1220">
    <property type="match status" value="1"/>
</dbReference>
<dbReference type="KEGG" id="dpte:113797028"/>
<feature type="domain" description="AAA+ ATPase" evidence="17">
    <location>
        <begin position="3043"/>
        <end position="3209"/>
    </location>
</feature>
<evidence type="ECO:0000256" key="2">
    <source>
        <dbReference type="ARBA" id="ARBA00008887"/>
    </source>
</evidence>
<evidence type="ECO:0000256" key="4">
    <source>
        <dbReference type="ARBA" id="ARBA00022197"/>
    </source>
</evidence>
<dbReference type="Gene3D" id="6.10.140.1060">
    <property type="match status" value="1"/>
</dbReference>
<keyword evidence="11 15" id="KW-0175">Coiled coil</keyword>
<feature type="domain" description="AAA+ ATPase" evidence="17">
    <location>
        <begin position="2701"/>
        <end position="2851"/>
    </location>
</feature>
<dbReference type="FunFam" id="1.10.8.1220:FF:000002">
    <property type="entry name" value="cytoplasmic dynein 1 heavy chain 1-like"/>
    <property type="match status" value="1"/>
</dbReference>
<evidence type="ECO:0000259" key="17">
    <source>
        <dbReference type="SMART" id="SM00382"/>
    </source>
</evidence>
<dbReference type="RefSeq" id="XP_027203133.1">
    <property type="nucleotide sequence ID" value="XM_027347332.1"/>
</dbReference>
<feature type="coiled-coil region" evidence="15">
    <location>
        <begin position="3517"/>
        <end position="3614"/>
    </location>
</feature>
<keyword evidence="5" id="KW-0963">Cytoplasm</keyword>
<evidence type="ECO:0000313" key="19">
    <source>
        <dbReference type="RefSeq" id="XP_027203133.1"/>
    </source>
</evidence>
<dbReference type="GO" id="GO:0008090">
    <property type="term" value="P:retrograde axonal transport"/>
    <property type="evidence" value="ECO:0007669"/>
    <property type="project" value="UniProtKB-ARBA"/>
</dbReference>
<evidence type="ECO:0000256" key="1">
    <source>
        <dbReference type="ARBA" id="ARBA00004245"/>
    </source>
</evidence>
<dbReference type="FunFam" id="1.20.1270.280:FF:000004">
    <property type="entry name" value="Cytoplasmic dynein heavy chain 2"/>
    <property type="match status" value="1"/>
</dbReference>
<dbReference type="InterPro" id="IPR024743">
    <property type="entry name" value="Dynein_HC_stalk"/>
</dbReference>
<dbReference type="Pfam" id="PF12781">
    <property type="entry name" value="AAA_9"/>
    <property type="match status" value="1"/>
</dbReference>
<dbReference type="GO" id="GO:0012505">
    <property type="term" value="C:endomembrane system"/>
    <property type="evidence" value="ECO:0007669"/>
    <property type="project" value="UniProtKB-ARBA"/>
</dbReference>
<feature type="domain" description="AAA+ ATPase" evidence="17">
    <location>
        <begin position="2316"/>
        <end position="2469"/>
    </location>
</feature>
<dbReference type="InParanoid" id="A0A6P6YCF9"/>
<keyword evidence="10" id="KW-0243">Dynein</keyword>
<evidence type="ECO:0000256" key="10">
    <source>
        <dbReference type="ARBA" id="ARBA00023017"/>
    </source>
</evidence>
<dbReference type="InterPro" id="IPR035699">
    <property type="entry name" value="AAA_6"/>
</dbReference>
<dbReference type="Gene3D" id="1.20.920.30">
    <property type="match status" value="1"/>
</dbReference>
<dbReference type="FunFam" id="3.40.50.300:FF:000373">
    <property type="entry name" value="Cytoplasmic dynein heavy chain 2"/>
    <property type="match status" value="1"/>
</dbReference>
<dbReference type="FunFam" id="1.20.920.20:FF:000002">
    <property type="entry name" value="Cytoplasmic dynein 1 heavy chain"/>
    <property type="match status" value="1"/>
</dbReference>
<dbReference type="Gene3D" id="1.20.58.1120">
    <property type="match status" value="1"/>
</dbReference>
<dbReference type="Pfam" id="PF17852">
    <property type="entry name" value="Dynein_AAA_lid"/>
    <property type="match status" value="1"/>
</dbReference>
<dbReference type="Gene3D" id="1.20.140.100">
    <property type="entry name" value="Dynein heavy chain, N-terminal domain 2"/>
    <property type="match status" value="1"/>
</dbReference>
<dbReference type="GO" id="GO:0051959">
    <property type="term" value="F:dynein light intermediate chain binding"/>
    <property type="evidence" value="ECO:0007669"/>
    <property type="project" value="InterPro"/>
</dbReference>
<sequence>MSDSFMDITGGDIPSGQFFTDQQSLSSTTLANVAGSGGGNSGAAQSTSTATLLDVSILVAYLRRMIPAFMEEDGCLTESLRQLLLQESTLEQLKKFIQEPQTRSIVVQRQILKDDDEDETTGASGGGGNSVTPSSIIGPNTNDDNVQYTIELEVKYHNPKINSLVLIKNGPILEADKSLLSQLRFMNLADSLPYETLHSYVSAAVGPYFKSFVKETGRAERDGDKMAPNVEKKIAELEMGLLHLQQNIDIPEISLQIHPYVQQVINKCRDEGQKITMEHFGDKVNDSVFLNQLQAGVNRWIREIQKVTNLDRDPSSGTAMQEISFWLNLERALLRIQEKRESIEVITTLEILKNGKRFHATVSFDADTRLKEALATVADYNPLMKDFPLNDLLAATDLQKIRIALQVLFQHLRKIRNTKYPMKRALKLMEAISRDLMTQMLKVLGTRRMMHIPYEEFDKIIQQCFEVFQAWDDEYEKFQTLLRDIVKKKRDEHLKMIWRISFAHKKLQIRMEQMRKFRRQHEQLRAVIIRVLRPSITSTMIKTKDGTETMENDSEKASSGFDSTLSTNTSSIMTTADINEIEEVNIAYELVKEVDALDMSKEGNDCWEASLKRYEERIDRVEARITAKLRDQLGMAKNANEMFRIFSRFNALFVRPHISGAIREYQTQLIQRVKDDIETLHEKFKVQYPQNKACKMSRVYDLPLVSGSIIWARQIERKLSVYMKRVEDVLGKGWESHIEGQKLKNDAESFRMKLNTQSIFDEWCRNIQQKQLNVSGRIFTIESTRTQQRSAFRLRVNFLPDIITLAKEVRNLRSLGFRVPLGIVNKAHQANQHFPFAVSLIETVKSYERTCEKVEQKPSLALLVAGLKSEVQDLISEGASMVWESYKRDSYVQKLGETVLNFQEKVDELLDIVEQIDMELRSIDDCTYSSFTFIEILNKIQKAVDDLSLHRYSNLTEWVSRLDKQVEQKLALRLQAGIKAWTRALEGGNDNRGGNDGNRKDNSGKDGDTMTDTDSPGAANDGIVGGGGGNPQIQILIHEIRITNQVMYVSPSIEEARFNLLQELFAWQNVILTLNRIESSRYQVGLDRPHQRQYRDLLNKMPEDNGPKILNQAYEIIEMKINQMRDYIQQWLTYQSLWDLQSDMLYTKLGDDITRWMNTLVEIKKSRTTFDTADTRKEIGPIVVDYAKVQSKVTLKYDSWHKEVLSKFGSLLGQEMSSLHSIISTSRTELEKQSIDTANTKDAVTFITYVQSLKSKILQWGKQVEIYKEGQRILERQRFQFPNNWLHVDNIEGEWSAFQEIMKRKDQSIQQQVTSLQVKIVAEDKLVEARTVEFLTEWERGKPVQGSINPKEAINRLTIFETKFNHLQEDRDNIMRAKEALELLEPPGLSAQSPNDQKLQVSLEELQDLKFVWTELAKIWEQIDSLKEMPWLSVQPRKLRQQLDGLLGQLKEMPARLRQYASYDFVKRVVQSYTKSNVLIVELKSDALKERHWRHLCKQLRVQWILSELTLGQVWDIDLQKNETIVKDIIQIAQGEMALEEFLKQVREFWQTYQLELINYQNKCRIIRGWDDLFTKVKEHINSISAMKLSPYYKEFEEDSLSWEEKLNRINSIFDVWIDVQRRWVYLEGIFSGSSDIQALLPVETSRFQSISSEFLQLMKKVSKNPMIIDVMNIAGVQRSLERLSDLLGKIQKALGEYLERERSSFPRFYFVGDEDLLEIIGNSKNILRLQKHFKKMFAGIASIILNDDQTHVLGLCSKEGEEVRFFNPISIVDNPKINKWLSLLEQEMRFTLGKLLAQAVADQVLFRIGATEDSTTKKIEMNQFIEWLDRYQAQIVVLAVQISWSESIESALTLQQQQQPNLEPILQSVELTLQILADSVLQEQPPLRRKKLEHLITEFVHKRDVTRQLIRKQIQSNKSFDWLSQMRFYFDPKQSDILRQLTIHMANAKFYYGFEYLGVQEKLVQTPLTDRCYLTMTQALEARLGGSPFGPAGTGKTESVKALGNQLGRFVLVFNCDETFDFQAMGRIFVGLCQVGAWGCFDEFNRLEERMLSAVSQQIQQIQETLKNNSTSTTKSDLVVELIGKQVKINADMAIFITMNPGYAGRSNLPDNLKKLFRSLAMNQPDRQLIAQVMLFSQGFRMAEKLATKIVPFFKLCDEQLSNQPHYDFGLRALKSVLVSAGNIKRDRIQRIRQSDPSVVDESRIAEQLPEQEILIQSICETMVPKLIAEDIPLLFSLLSDVFPGIKYTRAEMRKLREEIRNVCQEMYLVCGDGDDHSVDDQQQQHDDSSSDGQNQQDECSWLGKVLQLYQISQLNHGLMMVGPSGSGKSTAWKVLLRALERFDGQEGQAHVINPKAISKELLYGQLDPNTREWTDGLFTHILRKIIDNVRGEINKRQWIIFDGDVDPEWVENLNSVLDDNKLLTLPNGERLSIPPNVRIMFEVQDLKYATLATVSRCGMIWFSEDVLTTEMIFENFFRRLRNIPLEDLDDELSLTTASYMTTVKSTTVTKPEQKQEDIVISDSLQIQRNFVQILQNYFQPDGLVKRSLEFASKQEHIMDFTRLRALSSLFSLLNQCCRNILLYNQNHPDFQISSEILEKYVPCSLVYSILWSFAGDGKLKIRQDLGEFIRSITTIPLPPTSSTNSLIDYEITLTGEWSLWQNKVPQIEIDTHKVATPDLVVPTVDTVRHELLLNTWLAEHKPLVLCGPPGSGKTMTLFNSLRSLPDMEVVGLNFSSATTPELLLKTFDHYCECRKTPNGLVMSPIQIGKWLILFCDEINLPQVDKYGTIRVISFLRQLVEYGGFYRQQDHSWVRLERIQFVGACNPPTDPGRKPLSHRFLRHVPIIYVDYPGEQSLKQIYGTFNRAMLKLMPNLRTYSEPLTSAMVEFYLMSQEHFTQDMQPHYIYSPRELTRWVRGIFEAIRPLDSLTVEGLVRLWTHEGLRLFQDRLVEDYERQWTDEHIDMIALKHFPNIDRHQALNRPILYSNWLSKDYLPVDREHLREFVKARLKVFYEEELDVQLVLFNEVLDHVLRIDRIFRQPQGHLLLIGVSGAGKTTLSRFVAWMNGLSIFQIKVHNKYSGADFDEDLRSVLRRSGCKNEKICFILDESNVLDSGFLERMNTLLANGEVPGLFEGDEYTTLITQIKDASQREGLMLDSNEELYKWFTQQVIKNLHVVFTMNPSSEGLKDRAATSPALFNRCVLNWFGDWTPEAQFQVGQEFTSKLDLENVRYQPPEIFPAAFRNSFPQQPRHRDAIINSFVFIHQTLHYANERLLRRGGRISTITPRHYLDLINHFVKLFYEKCSELEDEQLHLNVGLTKIRETVEQVEELQKSLASKSNDLEQKNQAANAKLKEMLKDQQEAEREKVKSQELQLMLKKQETEIGEKTAAVMADLAQVKPAVEEARQAVQSIKKQNLVEVKSMTNPPPAVKLAMESICLLLGESTTDWKVIRSILMRENFISTIVNFQTDNITEDIRQKMITKYLQNPDYNFEKIKHASLACEPLVKWAIAQVNYADMLKKIEPLRNELKNLESEADVNKAKAAETDRIVGQLERSIASYKEEYANLVSQAQAIKSDLANVQSKVDRSIALLKSLSNERERWEHSSETFKNQMQTIAGDCILSAAFLAYAGYFDQQYRQSLFNSWCTHLNQAKIQYRSDLALTEYLSTADERLRWQANSLPSDDLCVENAIMLKRFNRFPLIIDPSGQATRFLLSEFDQKRITKTSFLDDSFRKNLESALRFGNPLLVQDVENYDPILNPVLNREVRKTGGRVLITLGDQDIDLSPSFCIFLSTRDPTVEFPPDICSRVTFVNFTVTRSSLQAQCLNQVLRCERPDIDEKRSDLLKLQGEFHVKLRRLEKSLLQALNDVKGRILDDDSIISTLEKLKHEAGEISKKVEETDKVIAEVDSVSQQYNPLAQACSSIYFTLEGLNQVHFLYQYSLQFFLDIFNDVLANSNGQQQQQISDYNQRLGNITKKLFEVVYVRVTRGMLHQDWLVFALLLCKIYIRGFTNERNFENEFDHLMRGLEGILPGQPLINLPSIQSSDDRLESATALSKLRTFRNLQKNIEHCASEFNEWLHDSSTPEDNVPIIWDDDKNLSDIGRVMHQLLVIHTFRPDRVISIVNRVVAVIFGENFSHFAENEYDLGAAVEKLIKASTPILMCSVPGYDASGRVDDLAAELNRPITSIAIGSAEGFSQAEKAINSASKSGKWVMLKNVHLAPQWLIQLEKKLHALQSNPSFRLFLTLEIHPKIPVNLLRAGRIFVFEPPPGIRANLLRTFSTIPASRMMKAPNERSRLYFLVSWFHAIVQERLRYCPLGWSKRYEFNESDLKVSFDTLDTWIDTVSMGRTNLPPEKVPFDAIRTLFGQCIYGGKIDNDFDQRLLTTFLQKLFTPKSFESEFILAREQDNDQHSSSMNNITIPEGIIRRDEFLNWVESLSDRQTPSWLGLPNKAELVLLTNHGVDLIAKLLKLQLLEDDDDIVVIGLDGIDSNAGGGGGGKQINEDGRPAWMRTLLNSATNWLKLIPNQLASMKRTSDNIKEPLYRYFEREVNNAGKLLSVVRHDLLDVIAICRAEKKQTNYHREITEYLAKGMIPNHWKRYRTPESFTIIQWITDFADRIKQMQQIQSSSISNLKNLNIWLGGLFVPEAYITATRQFVAQANGWSLEELMLQIQISDSDTLSDKSSFGIVGLKLQGAEVRQNKLYVTNKILSPLQLTSFKWIRSVDSEMNKNQANKVTLPVYLNSTRSELLFSVDLELGDKQEEYMFYERGVAFICSSQI</sequence>
<dbReference type="FunCoup" id="A0A6P6YCF9">
    <property type="interactions" value="1407"/>
</dbReference>
<evidence type="ECO:0000256" key="5">
    <source>
        <dbReference type="ARBA" id="ARBA00022490"/>
    </source>
</evidence>
<feature type="compositionally biased region" description="Basic and acidic residues" evidence="16">
    <location>
        <begin position="997"/>
        <end position="1008"/>
    </location>
</feature>
<dbReference type="GO" id="GO:0051642">
    <property type="term" value="P:centrosome localization"/>
    <property type="evidence" value="ECO:0007669"/>
    <property type="project" value="UniProtKB-ARBA"/>
</dbReference>
<keyword evidence="6" id="KW-0493">Microtubule</keyword>
<dbReference type="SMART" id="SM00382">
    <property type="entry name" value="AAA"/>
    <property type="match status" value="4"/>
</dbReference>
<evidence type="ECO:0000256" key="9">
    <source>
        <dbReference type="ARBA" id="ARBA00022840"/>
    </source>
</evidence>
<feature type="coiled-coil region" evidence="15">
    <location>
        <begin position="3323"/>
        <end position="3385"/>
    </location>
</feature>
<dbReference type="Pfam" id="PF12780">
    <property type="entry name" value="AAA_8"/>
    <property type="match status" value="1"/>
</dbReference>
<evidence type="ECO:0000256" key="8">
    <source>
        <dbReference type="ARBA" id="ARBA00022741"/>
    </source>
</evidence>
<dbReference type="OMA" id="NERQMTR"/>
<dbReference type="InterPro" id="IPR054354">
    <property type="entry name" value="DYNC2H1-like_lid"/>
</dbReference>
<evidence type="ECO:0000256" key="12">
    <source>
        <dbReference type="ARBA" id="ARBA00023175"/>
    </source>
</evidence>
<dbReference type="InterPro" id="IPR013594">
    <property type="entry name" value="Dynein_heavy_tail"/>
</dbReference>
<dbReference type="InterPro" id="IPR042219">
    <property type="entry name" value="AAA_lid_11_sf"/>
</dbReference>
<feature type="region of interest" description="Disordered" evidence="16">
    <location>
        <begin position="111"/>
        <end position="142"/>
    </location>
</feature>
<dbReference type="GO" id="GO:0051293">
    <property type="term" value="P:establishment of spindle localization"/>
    <property type="evidence" value="ECO:0007669"/>
    <property type="project" value="UniProtKB-ARBA"/>
</dbReference>
<keyword evidence="9" id="KW-0067">ATP-binding</keyword>
<dbReference type="GO" id="GO:0051235">
    <property type="term" value="P:maintenance of location"/>
    <property type="evidence" value="ECO:0007669"/>
    <property type="project" value="UniProtKB-ARBA"/>
</dbReference>
<evidence type="ECO:0000256" key="14">
    <source>
        <dbReference type="ARBA" id="ARBA00033439"/>
    </source>
</evidence>
<feature type="compositionally biased region" description="Basic and acidic residues" evidence="16">
    <location>
        <begin position="2276"/>
        <end position="2290"/>
    </location>
</feature>
<dbReference type="InterPro" id="IPR042222">
    <property type="entry name" value="Dynein_2_N"/>
</dbReference>
<dbReference type="GO" id="GO:0072384">
    <property type="term" value="P:organelle transport along microtubule"/>
    <property type="evidence" value="ECO:0007669"/>
    <property type="project" value="UniProtKB-ARBA"/>
</dbReference>
<dbReference type="CDD" id="cd00009">
    <property type="entry name" value="AAA"/>
    <property type="match status" value="2"/>
</dbReference>
<dbReference type="GO" id="GO:0005524">
    <property type="term" value="F:ATP binding"/>
    <property type="evidence" value="ECO:0007669"/>
    <property type="project" value="UniProtKB-KW"/>
</dbReference>
<dbReference type="FunFam" id="1.10.8.720:FF:000003">
    <property type="entry name" value="Cytoplasmic dynein heavy chain 2"/>
    <property type="match status" value="1"/>
</dbReference>
<dbReference type="Pfam" id="PF12774">
    <property type="entry name" value="AAA_6"/>
    <property type="match status" value="1"/>
</dbReference>
<dbReference type="GO" id="GO:0048469">
    <property type="term" value="P:cell maturation"/>
    <property type="evidence" value="ECO:0007669"/>
    <property type="project" value="UniProtKB-ARBA"/>
</dbReference>
<dbReference type="GO" id="GO:0008569">
    <property type="term" value="F:minus-end-directed microtubule motor activity"/>
    <property type="evidence" value="ECO:0007669"/>
    <property type="project" value="InterPro"/>
</dbReference>
<dbReference type="GO" id="GO:1904115">
    <property type="term" value="C:axon cytoplasm"/>
    <property type="evidence" value="ECO:0007669"/>
    <property type="project" value="GOC"/>
</dbReference>
<dbReference type="PANTHER" id="PTHR46532">
    <property type="entry name" value="MALE FERTILITY FACTOR KL5"/>
    <property type="match status" value="1"/>
</dbReference>
<dbReference type="Pfam" id="PF12775">
    <property type="entry name" value="AAA_7"/>
    <property type="match status" value="1"/>
</dbReference>
<gene>
    <name evidence="19" type="primary">LOC113797028</name>
</gene>
<dbReference type="Gene3D" id="1.20.1270.280">
    <property type="match status" value="1"/>
</dbReference>
<evidence type="ECO:0000256" key="13">
    <source>
        <dbReference type="ARBA" id="ARBA00023212"/>
    </source>
</evidence>
<feature type="coiled-coil region" evidence="15">
    <location>
        <begin position="604"/>
        <end position="631"/>
    </location>
</feature>
<evidence type="ECO:0000256" key="15">
    <source>
        <dbReference type="SAM" id="Coils"/>
    </source>
</evidence>
<dbReference type="FunFam" id="1.10.472.130:FF:000002">
    <property type="entry name" value="Cytoplasmic dynein heavy chain 1"/>
    <property type="match status" value="1"/>
</dbReference>
<comment type="subunit">
    <text evidence="3">Consists of at least two heavy chains and a number of intermediate and light chains.</text>
</comment>
<dbReference type="CTD" id="38580"/>
<dbReference type="GO" id="GO:0005938">
    <property type="term" value="C:cell cortex"/>
    <property type="evidence" value="ECO:0007669"/>
    <property type="project" value="UniProtKB-ARBA"/>
</dbReference>
<evidence type="ECO:0000256" key="16">
    <source>
        <dbReference type="SAM" id="MobiDB-lite"/>
    </source>
</evidence>
<evidence type="ECO:0000256" key="7">
    <source>
        <dbReference type="ARBA" id="ARBA00022737"/>
    </source>
</evidence>
<proteinExistence type="inferred from homology"/>
<dbReference type="Pfam" id="PF18198">
    <property type="entry name" value="AAA_lid_11"/>
    <property type="match status" value="1"/>
</dbReference>
<dbReference type="Pfam" id="PF08393">
    <property type="entry name" value="DHC_N2"/>
    <property type="match status" value="1"/>
</dbReference>
<dbReference type="GO" id="GO:0005874">
    <property type="term" value="C:microtubule"/>
    <property type="evidence" value="ECO:0007669"/>
    <property type="project" value="UniProtKB-KW"/>
</dbReference>
<accession>A0A6P6YCF9</accession>
<dbReference type="Gene3D" id="1.10.472.130">
    <property type="match status" value="1"/>
</dbReference>
<dbReference type="FunFam" id="1.20.140.100:FF:000002">
    <property type="entry name" value="Cytoplasmic dynein heavy chain 1"/>
    <property type="match status" value="1"/>
</dbReference>
<name>A0A6P6YCF9_DERPT</name>
<dbReference type="OrthoDB" id="14187at2759"/>
<dbReference type="FunFam" id="3.40.50.300:FF:000071">
    <property type="entry name" value="Cytoplasmic dynein heavy chain 1"/>
    <property type="match status" value="1"/>
</dbReference>
<evidence type="ECO:0000256" key="3">
    <source>
        <dbReference type="ARBA" id="ARBA00011655"/>
    </source>
</evidence>
<dbReference type="Pfam" id="PF03028">
    <property type="entry name" value="Dynein_heavy"/>
    <property type="match status" value="1"/>
</dbReference>
<dbReference type="InterPro" id="IPR041658">
    <property type="entry name" value="AAA_lid_11"/>
</dbReference>
<keyword evidence="7" id="KW-0677">Repeat</keyword>
<dbReference type="Proteomes" id="UP000515146">
    <property type="component" value="Unplaced"/>
</dbReference>